<feature type="transmembrane region" description="Helical" evidence="2">
    <location>
        <begin position="9"/>
        <end position="30"/>
    </location>
</feature>
<protein>
    <submittedName>
        <fullName evidence="3">Uncharacterized protein</fullName>
    </submittedName>
</protein>
<accession>A0A5C8KH28</accession>
<feature type="transmembrane region" description="Helical" evidence="2">
    <location>
        <begin position="183"/>
        <end position="204"/>
    </location>
</feature>
<evidence type="ECO:0000256" key="2">
    <source>
        <dbReference type="SAM" id="Phobius"/>
    </source>
</evidence>
<organism evidence="3 4">
    <name type="scientific">Alkalisalibacterium limincola</name>
    <dbReference type="NCBI Taxonomy" id="2699169"/>
    <lineage>
        <taxon>Bacteria</taxon>
        <taxon>Pseudomonadati</taxon>
        <taxon>Pseudomonadota</taxon>
        <taxon>Gammaproteobacteria</taxon>
        <taxon>Lysobacterales</taxon>
        <taxon>Lysobacteraceae</taxon>
        <taxon>Alkalisalibacterium</taxon>
    </lineage>
</organism>
<sequence length="265" mass="29845">MKSLTARQVVLGSIGAFGAAVFTFFLVLTFHTPVWVERFAAEFIEREVSKQIDQKIDSLQPPSGERALSRMASALYERNENEIERRREMLRNQVHERMADAIAQIQDLDCECRAKWAGWIEGQSDARIQLLQQANETLVDFIQGTYARVVTDLKRDIRIFTGTNALLFLLLLVIAFAKPQATVQLFVPGLLLAAATLICSYFYIFEQNWLLTIIYSDYLGIAYLGYLSLVFALLCDIVLNRARVTTEIVNLVLNAIGKAATAVPC</sequence>
<dbReference type="OrthoDB" id="8820879at2"/>
<keyword evidence="2" id="KW-0812">Transmembrane</keyword>
<dbReference type="RefSeq" id="WP_147892525.1">
    <property type="nucleotide sequence ID" value="NZ_VRTS01000011.1"/>
</dbReference>
<dbReference type="AlphaFoldDB" id="A0A5C8KH28"/>
<gene>
    <name evidence="3" type="ORF">FU658_13320</name>
</gene>
<keyword evidence="4" id="KW-1185">Reference proteome</keyword>
<evidence type="ECO:0000313" key="4">
    <source>
        <dbReference type="Proteomes" id="UP000321248"/>
    </source>
</evidence>
<feature type="transmembrane region" description="Helical" evidence="2">
    <location>
        <begin position="157"/>
        <end position="176"/>
    </location>
</feature>
<keyword evidence="2" id="KW-1133">Transmembrane helix</keyword>
<evidence type="ECO:0000313" key="3">
    <source>
        <dbReference type="EMBL" id="TXK59750.1"/>
    </source>
</evidence>
<comment type="caution">
    <text evidence="3">The sequence shown here is derived from an EMBL/GenBank/DDBJ whole genome shotgun (WGS) entry which is preliminary data.</text>
</comment>
<proteinExistence type="predicted"/>
<keyword evidence="2" id="KW-0472">Membrane</keyword>
<feature type="transmembrane region" description="Helical" evidence="2">
    <location>
        <begin position="210"/>
        <end position="234"/>
    </location>
</feature>
<dbReference type="Proteomes" id="UP000321248">
    <property type="component" value="Unassembled WGS sequence"/>
</dbReference>
<keyword evidence="1" id="KW-0175">Coiled coil</keyword>
<feature type="coiled-coil region" evidence="1">
    <location>
        <begin position="73"/>
        <end position="111"/>
    </location>
</feature>
<reference evidence="3 4" key="1">
    <citation type="submission" date="2019-08" db="EMBL/GenBank/DDBJ databases">
        <authorList>
            <person name="Karlyshev A.V."/>
        </authorList>
    </citation>
    <scope>NUCLEOTIDE SEQUENCE [LARGE SCALE GENOMIC DNA]</scope>
    <source>
        <strain evidence="3 4">Alg18-2.2</strain>
    </source>
</reference>
<evidence type="ECO:0000256" key="1">
    <source>
        <dbReference type="SAM" id="Coils"/>
    </source>
</evidence>
<dbReference type="EMBL" id="VRTS01000011">
    <property type="protein sequence ID" value="TXK59750.1"/>
    <property type="molecule type" value="Genomic_DNA"/>
</dbReference>
<name>A0A5C8KH28_9GAMM</name>